<protein>
    <submittedName>
        <fullName evidence="1">Uncharacterized protein</fullName>
    </submittedName>
</protein>
<name>A0A812IN46_SYMPI</name>
<organism evidence="1 2">
    <name type="scientific">Symbiodinium pilosum</name>
    <name type="common">Dinoflagellate</name>
    <dbReference type="NCBI Taxonomy" id="2952"/>
    <lineage>
        <taxon>Eukaryota</taxon>
        <taxon>Sar</taxon>
        <taxon>Alveolata</taxon>
        <taxon>Dinophyceae</taxon>
        <taxon>Suessiales</taxon>
        <taxon>Symbiodiniaceae</taxon>
        <taxon>Symbiodinium</taxon>
    </lineage>
</organism>
<proteinExistence type="predicted"/>
<evidence type="ECO:0000313" key="2">
    <source>
        <dbReference type="Proteomes" id="UP000649617"/>
    </source>
</evidence>
<evidence type="ECO:0000313" key="1">
    <source>
        <dbReference type="EMBL" id="CAE7161907.1"/>
    </source>
</evidence>
<gene>
    <name evidence="1" type="ORF">SPIL2461_LOCUS544</name>
</gene>
<reference evidence="1" key="1">
    <citation type="submission" date="2021-02" db="EMBL/GenBank/DDBJ databases">
        <authorList>
            <person name="Dougan E. K."/>
            <person name="Rhodes N."/>
            <person name="Thang M."/>
            <person name="Chan C."/>
        </authorList>
    </citation>
    <scope>NUCLEOTIDE SEQUENCE</scope>
</reference>
<comment type="caution">
    <text evidence="1">The sequence shown here is derived from an EMBL/GenBank/DDBJ whole genome shotgun (WGS) entry which is preliminary data.</text>
</comment>
<dbReference type="Proteomes" id="UP000649617">
    <property type="component" value="Unassembled WGS sequence"/>
</dbReference>
<dbReference type="AlphaFoldDB" id="A0A812IN46"/>
<dbReference type="Gene3D" id="3.60.130.30">
    <property type="match status" value="1"/>
</dbReference>
<sequence length="461" mass="52969">MGRSQPLKVMKKLKKVQAISERTGKPKIVRQDRGRLAAIKASKMTKAEWLRYQTAKYKEAWPKPDYMFEPRKEGLVRDGGEGAYRWQTFELVTRWTSETKLEYRPHAKAPGSKSHVRYERYSKAKTVGQSLALGAYPIDWIYDYEHGFIKVTGGKIRDEPIDRSKVEHDDQLTAVDNALESWFIRELCRRCKLERWQLTLEKGCTESVFVRAHRLVANRKADEILKKAAKQRRAVSSEEVTDILKAWSFSKNPFRVNVMPEGQKFVKSDTLGLLRDRGGRLIVTRPAREYPNVAKLIARWLHGKLPKQAKQFKFTSLNLNCNYAARRHRDGNNFGPSMIKAFGEFTGGELSVWPEDDKSGNLKSLPENKKLTLDISKNLALFNGNTAHEVADFEGNRFSVVYFTAGCHSKMPDDVRQQLKELDFMLPKTTEKRYSVLRAPTGYFSKVSKAKGPAVMSWRVK</sequence>
<dbReference type="EMBL" id="CAJNIZ010000436">
    <property type="protein sequence ID" value="CAE7161907.1"/>
    <property type="molecule type" value="Genomic_DNA"/>
</dbReference>
<keyword evidence="2" id="KW-1185">Reference proteome</keyword>
<accession>A0A812IN46</accession>
<dbReference type="OrthoDB" id="407145at2759"/>